<name>A0A844BED3_9RHOB</name>
<protein>
    <submittedName>
        <fullName evidence="1">DUF2793 domain-containing protein</fullName>
    </submittedName>
</protein>
<organism evidence="1 2">
    <name type="scientific">Rhodovulum strictum</name>
    <dbReference type="NCBI Taxonomy" id="58314"/>
    <lineage>
        <taxon>Bacteria</taxon>
        <taxon>Pseudomonadati</taxon>
        <taxon>Pseudomonadota</taxon>
        <taxon>Alphaproteobacteria</taxon>
        <taxon>Rhodobacterales</taxon>
        <taxon>Paracoccaceae</taxon>
        <taxon>Rhodovulum</taxon>
    </lineage>
</organism>
<dbReference type="EMBL" id="WJPO01000001">
    <property type="protein sequence ID" value="MRH19442.1"/>
    <property type="molecule type" value="Genomic_DNA"/>
</dbReference>
<dbReference type="InterPro" id="IPR021251">
    <property type="entry name" value="DUF2793"/>
</dbReference>
<reference evidence="1 2" key="1">
    <citation type="submission" date="2019-11" db="EMBL/GenBank/DDBJ databases">
        <title>Draft Whole-Genome sequence of the marine photosynthetic bacterium Rhodovulum strictum DSM 11289.</title>
        <authorList>
            <person name="Kyndt J.A."/>
            <person name="Meyer T.E."/>
        </authorList>
    </citation>
    <scope>NUCLEOTIDE SEQUENCE [LARGE SCALE GENOMIC DNA]</scope>
    <source>
        <strain evidence="1 2">DSM 11289</strain>
    </source>
</reference>
<proteinExistence type="predicted"/>
<dbReference type="Pfam" id="PF10983">
    <property type="entry name" value="DUF2793"/>
    <property type="match status" value="1"/>
</dbReference>
<accession>A0A844BED3</accession>
<sequence>MSETANLSLPLMQAAQAQKHVTLNEALVRLDALVQLRLQSTSLSAPPVTALDGQVWAVAADAAGLWAGQAGRIAIADNGGWVFVVPRAGWRAWAVDTGTDMRHDGTGWLPVATSGAVSPTGAAFETRVVVFDHVVVAGGAQATTQVIPSHATVFAVTARVIEPITGTLVKWSLGTEGAVDRFGRDLGIGLNSYARGVLGWPMTYYAPAPLVLSPEGGVFAGGKVRFALHYAEFGLPAAV</sequence>
<evidence type="ECO:0000313" key="2">
    <source>
        <dbReference type="Proteomes" id="UP000466730"/>
    </source>
</evidence>
<dbReference type="AlphaFoldDB" id="A0A844BED3"/>
<evidence type="ECO:0000313" key="1">
    <source>
        <dbReference type="EMBL" id="MRH19442.1"/>
    </source>
</evidence>
<dbReference type="RefSeq" id="WP_153746765.1">
    <property type="nucleotide sequence ID" value="NZ_BAAADI010000002.1"/>
</dbReference>
<dbReference type="Proteomes" id="UP000466730">
    <property type="component" value="Unassembled WGS sequence"/>
</dbReference>
<dbReference type="OrthoDB" id="564699at2"/>
<keyword evidence="2" id="KW-1185">Reference proteome</keyword>
<gene>
    <name evidence="1" type="ORF">GH815_00440</name>
</gene>
<comment type="caution">
    <text evidence="1">The sequence shown here is derived from an EMBL/GenBank/DDBJ whole genome shotgun (WGS) entry which is preliminary data.</text>
</comment>